<dbReference type="PANTHER" id="PTHR22684:SF0">
    <property type="entry name" value="RIBOSOME QUALITY CONTROL COMPLEX SUBUNIT TCF25"/>
    <property type="match status" value="1"/>
</dbReference>
<name>A0A2K6LN98_RHIBE</name>
<sequence>MSRRALRRLRGEQRGQEPIGPSALQFDLRDDDDAEEEGPKPELGVRRPGGAGKEGVRVNNRFELINIDDLEDDPGVNGERSGCALTDTAARGNKGRARRGNTESKTDGDVAGTAPLMQVANSGRRKETENKKSSTGEASENVLEDIDRILERIEDSTGLNHPGPAPLSSRKHILYVEHRHLNPDTELKRYFGARAVLGEQRDLILLGCSVWF</sequence>
<evidence type="ECO:0000313" key="2">
    <source>
        <dbReference type="Ensembl" id="ENSRBIP00000024986.1"/>
    </source>
</evidence>
<evidence type="ECO:0000313" key="3">
    <source>
        <dbReference type="Proteomes" id="UP000233180"/>
    </source>
</evidence>
<dbReference type="Ensembl" id="ENSRBIT00000048893.1">
    <property type="protein sequence ID" value="ENSRBIP00000024986.1"/>
    <property type="gene ID" value="ENSRBIG00000036391.1"/>
</dbReference>
<dbReference type="InterPro" id="IPR006994">
    <property type="entry name" value="TCF25/Rqc1"/>
</dbReference>
<dbReference type="GO" id="GO:1990112">
    <property type="term" value="C:RQC complex"/>
    <property type="evidence" value="ECO:0007669"/>
    <property type="project" value="TreeGrafter"/>
</dbReference>
<proteinExistence type="predicted"/>
<reference evidence="2" key="3">
    <citation type="submission" date="2025-09" db="UniProtKB">
        <authorList>
            <consortium name="Ensembl"/>
        </authorList>
    </citation>
    <scope>IDENTIFICATION</scope>
</reference>
<dbReference type="GeneTree" id="ENSGT00390000005563"/>
<dbReference type="PANTHER" id="PTHR22684">
    <property type="entry name" value="NULP1-RELATED"/>
    <property type="match status" value="1"/>
</dbReference>
<dbReference type="AlphaFoldDB" id="A0A2K6LN98"/>
<dbReference type="Proteomes" id="UP000233180">
    <property type="component" value="Unassembled WGS sequence"/>
</dbReference>
<gene>
    <name evidence="2" type="primary">TCF25</name>
</gene>
<organism evidence="2 3">
    <name type="scientific">Rhinopithecus bieti</name>
    <name type="common">Black snub-nosed monkey</name>
    <name type="synonym">Pygathrix bieti</name>
    <dbReference type="NCBI Taxonomy" id="61621"/>
    <lineage>
        <taxon>Eukaryota</taxon>
        <taxon>Metazoa</taxon>
        <taxon>Chordata</taxon>
        <taxon>Craniata</taxon>
        <taxon>Vertebrata</taxon>
        <taxon>Euteleostomi</taxon>
        <taxon>Mammalia</taxon>
        <taxon>Eutheria</taxon>
        <taxon>Euarchontoglires</taxon>
        <taxon>Primates</taxon>
        <taxon>Haplorrhini</taxon>
        <taxon>Catarrhini</taxon>
        <taxon>Cercopithecidae</taxon>
        <taxon>Colobinae</taxon>
        <taxon>Rhinopithecus</taxon>
    </lineage>
</organism>
<accession>A0A2K6LN98</accession>
<reference evidence="2 3" key="1">
    <citation type="submission" date="2016-06" db="EMBL/GenBank/DDBJ databases">
        <title>Genome of Rhinopithecus bieti.</title>
        <authorList>
            <person name="Wu"/>
            <person name="C.-I. and Zhang"/>
            <person name="Y."/>
        </authorList>
    </citation>
    <scope>NUCLEOTIDE SEQUENCE</scope>
</reference>
<reference evidence="2" key="2">
    <citation type="submission" date="2025-08" db="UniProtKB">
        <authorList>
            <consortium name="Ensembl"/>
        </authorList>
    </citation>
    <scope>IDENTIFICATION</scope>
</reference>
<feature type="region of interest" description="Disordered" evidence="1">
    <location>
        <begin position="1"/>
        <end position="116"/>
    </location>
</feature>
<protein>
    <submittedName>
        <fullName evidence="2">TCF25 ribosome quality control complex subunit</fullName>
    </submittedName>
    <submittedName>
        <fullName evidence="2">Transcription factor 25</fullName>
    </submittedName>
</protein>
<keyword evidence="3" id="KW-1185">Reference proteome</keyword>
<evidence type="ECO:0000256" key="1">
    <source>
        <dbReference type="SAM" id="MobiDB-lite"/>
    </source>
</evidence>